<dbReference type="Proteomes" id="UP000050139">
    <property type="component" value="Unassembled WGS sequence"/>
</dbReference>
<evidence type="ECO:0000313" key="28">
    <source>
        <dbReference type="Proteomes" id="UP000050164"/>
    </source>
</evidence>
<dbReference type="GO" id="GO:0006750">
    <property type="term" value="P:glutathione biosynthetic process"/>
    <property type="evidence" value="ECO:0007669"/>
    <property type="project" value="UniProtKB-UniRule"/>
</dbReference>
<evidence type="ECO:0000313" key="16">
    <source>
        <dbReference type="EMBL" id="COX18033.1"/>
    </source>
</evidence>
<evidence type="ECO:0000313" key="30">
    <source>
        <dbReference type="Proteomes" id="UP000256381"/>
    </source>
</evidence>
<comment type="similarity">
    <text evidence="6 7 8">Belongs to the glutamate--cysteine ligase type 2 family. EgtA subfamily.</text>
</comment>
<evidence type="ECO:0000313" key="32">
    <source>
        <dbReference type="Proteomes" id="UP000671119"/>
    </source>
</evidence>
<evidence type="ECO:0000313" key="14">
    <source>
        <dbReference type="EMBL" id="COV89723.1"/>
    </source>
</evidence>
<reference evidence="21 22" key="1">
    <citation type="submission" date="2015-03" db="EMBL/GenBank/DDBJ databases">
        <authorList>
            <consortium name="Pathogen Informatics"/>
        </authorList>
    </citation>
    <scope>NUCLEOTIDE SEQUENCE [LARGE SCALE GENOMIC DNA]</scope>
    <source>
        <strain evidence="10 28">Bir 185</strain>
        <strain evidence="12 22">D00501624</strain>
        <strain evidence="14 24">G09801536</strain>
        <strain evidence="9 25">G09901357</strain>
        <strain evidence="21">K00500041</strain>
        <strain evidence="15 23">M09401471</strain>
        <strain evidence="16 26">P00601463</strain>
    </source>
</reference>
<evidence type="ECO:0000313" key="9">
    <source>
        <dbReference type="EMBL" id="CFE40881.1"/>
    </source>
</evidence>
<dbReference type="PANTHER" id="PTHR34378:SF1">
    <property type="entry name" value="GLUTAMATE--CYSTEINE LIGASE, CHLOROPLASTIC"/>
    <property type="match status" value="1"/>
</dbReference>
<comment type="pathway">
    <text evidence="4 7">Amino-acid biosynthesis; ergothioneine biosynthesis.</text>
</comment>
<dbReference type="InterPro" id="IPR006336">
    <property type="entry name" value="GCS2"/>
</dbReference>
<evidence type="ECO:0000313" key="10">
    <source>
        <dbReference type="EMBL" id="CKR21307.1"/>
    </source>
</evidence>
<evidence type="ECO:0000313" key="24">
    <source>
        <dbReference type="Proteomes" id="UP000045842"/>
    </source>
</evidence>
<dbReference type="EMBL" id="CQQC01000152">
    <property type="protein sequence ID" value="CNU45768.1"/>
    <property type="molecule type" value="Genomic_DNA"/>
</dbReference>
<evidence type="ECO:0000313" key="15">
    <source>
        <dbReference type="EMBL" id="COW24433.1"/>
    </source>
</evidence>
<reference evidence="18 29" key="4">
    <citation type="submission" date="2016-04" db="EMBL/GenBank/DDBJ databases">
        <authorList>
            <person name="Bigi M."/>
            <person name="Bigi F."/>
            <person name="Soria M.A."/>
        </authorList>
    </citation>
    <scope>NUCLEOTIDE SEQUENCE [LARGE SCALE GENOMIC DNA]</scope>
    <source>
        <strain evidence="18 29">6548</strain>
    </source>
</reference>
<dbReference type="EMBL" id="CSAD01000388">
    <property type="protein sequence ID" value="COV89723.1"/>
    <property type="molecule type" value="Genomic_DNA"/>
</dbReference>
<dbReference type="HAMAP" id="MF_02034">
    <property type="entry name" value="EgtA"/>
    <property type="match status" value="1"/>
</dbReference>
<organism evidence="12 22">
    <name type="scientific">Mycobacterium tuberculosis</name>
    <dbReference type="NCBI Taxonomy" id="1773"/>
    <lineage>
        <taxon>Bacteria</taxon>
        <taxon>Bacillati</taxon>
        <taxon>Actinomycetota</taxon>
        <taxon>Actinomycetes</taxon>
        <taxon>Mycobacteriales</taxon>
        <taxon>Mycobacteriaceae</taxon>
        <taxon>Mycobacterium</taxon>
        <taxon>Mycobacterium tuberculosis complex</taxon>
    </lineage>
</organism>
<reference evidence="19" key="7">
    <citation type="submission" date="2018-07" db="EMBL/GenBank/DDBJ databases">
        <authorList>
            <person name="Shah S."/>
            <person name="Brown T."/>
            <person name="Auld S."/>
            <person name="Bratton K."/>
            <person name="Narechania A."/>
            <person name="Mathema B."/>
            <person name="Gandhi N."/>
        </authorList>
    </citation>
    <scope>NUCLEOTIDE SEQUENCE</scope>
    <source>
        <strain evidence="19">32301_S10</strain>
    </source>
</reference>
<dbReference type="EMBL" id="CFOE01000377">
    <property type="protein sequence ID" value="CFE40881.1"/>
    <property type="molecule type" value="Genomic_DNA"/>
</dbReference>
<evidence type="ECO:0000313" key="20">
    <source>
        <dbReference type="EMBL" id="VCU52022.1"/>
    </source>
</evidence>
<evidence type="ECO:0000313" key="13">
    <source>
        <dbReference type="EMBL" id="COV00324.1"/>
    </source>
</evidence>
<dbReference type="Gene3D" id="3.30.590.20">
    <property type="match status" value="1"/>
</dbReference>
<dbReference type="EMBL" id="LR027516">
    <property type="protein sequence ID" value="VCU52022.1"/>
    <property type="molecule type" value="Genomic_DNA"/>
</dbReference>
<dbReference type="OMA" id="RWWLAHQ"/>
<dbReference type="Proteomes" id="UP000050164">
    <property type="component" value="Unassembled WGS sequence"/>
</dbReference>
<dbReference type="STRING" id="115862.BBG46_19235"/>
<dbReference type="Proteomes" id="UP000300237">
    <property type="component" value="Chromosome"/>
</dbReference>
<dbReference type="EMBL" id="CHKL01000687">
    <property type="protein sequence ID" value="COX18033.1"/>
    <property type="molecule type" value="Genomic_DNA"/>
</dbReference>
<evidence type="ECO:0000313" key="12">
    <source>
        <dbReference type="EMBL" id="CNU45768.1"/>
    </source>
</evidence>
<evidence type="ECO:0000256" key="8">
    <source>
        <dbReference type="PIRNR" id="PIRNR017901"/>
    </source>
</evidence>
<reference evidence="17 32" key="9">
    <citation type="submission" date="2021-03" db="EMBL/GenBank/DDBJ databases">
        <title>Whole Genome Sequencing of Mycobacterium tuberculosis clinical isolates from Arunachal Pradesh, India.</title>
        <authorList>
            <person name="Singh S."/>
            <person name="Mudliar S.R."/>
            <person name="Kulsum U."/>
            <person name="Rufai S.B."/>
            <person name="Singh P.K."/>
            <person name="Umpo M."/>
            <person name="Nyori M."/>
        </authorList>
    </citation>
    <scope>NUCLEOTIDE SEQUENCE [LARGE SCALE GENOMIC DNA]</scope>
    <source>
        <strain evidence="17 32">OMICS/BPL/0142/20/SP</strain>
    </source>
</reference>
<dbReference type="AlphaFoldDB" id="A0A045I6L1"/>
<dbReference type="FunFam" id="3.30.590.20:FF:000006">
    <property type="entry name" value="Glutamate--cysteine ligase EgtA"/>
    <property type="match status" value="1"/>
</dbReference>
<dbReference type="Proteomes" id="UP000045842">
    <property type="component" value="Unassembled WGS sequence"/>
</dbReference>
<keyword evidence="3 7" id="KW-0067">ATP-binding</keyword>
<evidence type="ECO:0000313" key="22">
    <source>
        <dbReference type="Proteomes" id="UP000039217"/>
    </source>
</evidence>
<dbReference type="EMBL" id="COPH01000019">
    <property type="protein sequence ID" value="CLW46111.1"/>
    <property type="molecule type" value="Genomic_DNA"/>
</dbReference>
<sequence length="432" mass="45795">MTLAAMTAAASQLDNAAPDDVEITDSSAAAEYIADGCLVDGPLGRVGLEMEAHCFDPADPFRRPSWEEITEVLEWLSPLPGGSVVSVEPGGAVELSGPPADGVLAAIGAMTRDQAVLRSALANAGLGLVFLGADPLRSPVRVNPGARYRAMEQFFAASHSGVPGAAMMTSTAAIQVNLDAGPQEGWAERVRLAHALGPTMIAIAANSPMLGGRFSGWQSTRQRVWGQMDSARCGPILGASGDHPGIDWAKYALKAPVMMVRSPDTQDTRAVTDYVPFTDWVDGRVLLDGRRATVADLVYHLTTLFPPVRPRQWLEIRYLDSVPDEVWPAVVFTLVTLLDDPVAADLAVDAVEPVATAWDTAARIGLADRRLYLAANRCLAIAARRVPTELIGAMQRLVDHVDRGVCPADDFSDRVIAGGIASAVTGMMHGAS</sequence>
<dbReference type="EMBL" id="CSAE01000015">
    <property type="protein sequence ID" value="COV00324.1"/>
    <property type="molecule type" value="Genomic_DNA"/>
</dbReference>
<reference evidence="20 31" key="8">
    <citation type="submission" date="2018-08" db="EMBL/GenBank/DDBJ databases">
        <authorList>
            <person name="Fokvardsen B D."/>
            <person name="Norman A."/>
        </authorList>
    </citation>
    <scope>NUCLEOTIDE SEQUENCE [LARGE SCALE GENOMIC DNA]</scope>
    <source>
        <strain evidence="20 31">DKC2</strain>
    </source>
</reference>
<keyword evidence="1 7" id="KW-0436">Ligase</keyword>
<dbReference type="EMBL" id="QTBD01000085">
    <property type="protein sequence ID" value="REQ54993.1"/>
    <property type="molecule type" value="Genomic_DNA"/>
</dbReference>
<dbReference type="SUPFAM" id="SSF55931">
    <property type="entry name" value="Glutamine synthetase/guanido kinase"/>
    <property type="match status" value="1"/>
</dbReference>
<evidence type="ECO:0000256" key="2">
    <source>
        <dbReference type="ARBA" id="ARBA00022741"/>
    </source>
</evidence>
<dbReference type="Proteomes" id="UP000189452">
    <property type="component" value="Chromosome"/>
</dbReference>
<dbReference type="InterPro" id="IPR035434">
    <property type="entry name" value="GCL_bact_plant"/>
</dbReference>
<evidence type="ECO:0000313" key="23">
    <source>
        <dbReference type="Proteomes" id="UP000044938"/>
    </source>
</evidence>
<comment type="function">
    <text evidence="7">Catalyzes the synthesis of gamma-glutamylcysteine (gamma-GC). This compound is used as substrate for the biosynthesis of the low-molecular thiol compound ergothioneine.</text>
</comment>
<evidence type="ECO:0000313" key="29">
    <source>
        <dbReference type="Proteomes" id="UP000189452"/>
    </source>
</evidence>
<dbReference type="GO" id="GO:0052699">
    <property type="term" value="P:ergothioneine biosynthetic process"/>
    <property type="evidence" value="ECO:0007669"/>
    <property type="project" value="UniProtKB-UniRule"/>
</dbReference>
<evidence type="ECO:0000256" key="5">
    <source>
        <dbReference type="ARBA" id="ARBA00048819"/>
    </source>
</evidence>
<dbReference type="Proteomes" id="UP000048600">
    <property type="component" value="Unassembled WGS sequence"/>
</dbReference>
<dbReference type="SMR" id="A0A045I6L1"/>
<dbReference type="EMBL" id="CSAJ01000252">
    <property type="protein sequence ID" value="COW24433.1"/>
    <property type="molecule type" value="Genomic_DNA"/>
</dbReference>
<dbReference type="InterPro" id="IPR014746">
    <property type="entry name" value="Gln_synth/guanido_kin_cat_dom"/>
</dbReference>
<dbReference type="EMBL" id="JAGIZI010000003">
    <property type="protein sequence ID" value="MBP0682156.1"/>
    <property type="molecule type" value="Genomic_DNA"/>
</dbReference>
<evidence type="ECO:0000313" key="19">
    <source>
        <dbReference type="EMBL" id="REQ54993.1"/>
    </source>
</evidence>
<dbReference type="Proteomes" id="UP000038802">
    <property type="component" value="Unassembled WGS sequence"/>
</dbReference>
<dbReference type="Proteomes" id="UP000039217">
    <property type="component" value="Unassembled WGS sequence"/>
</dbReference>
<dbReference type="Proteomes" id="UP000256381">
    <property type="component" value="Unassembled WGS sequence"/>
</dbReference>
<dbReference type="UniPathway" id="UPA01014"/>
<evidence type="ECO:0000313" key="17">
    <source>
        <dbReference type="EMBL" id="MBP0682156.1"/>
    </source>
</evidence>
<evidence type="ECO:0000256" key="7">
    <source>
        <dbReference type="HAMAP-Rule" id="MF_02034"/>
    </source>
</evidence>
<evidence type="ECO:0000313" key="21">
    <source>
        <dbReference type="Proteomes" id="UP000038802"/>
    </source>
</evidence>
<reference evidence="19 30" key="5">
    <citation type="journal article" date="2017" name="N. Engl. J. Med.">
        <title>Transmission of Extensively Drug-Resistant Tuberculosis in South Africa.</title>
        <authorList>
            <person name="Shah N.S."/>
            <person name="Auld S.C."/>
            <person name="Brust J.C."/>
            <person name="Mathema B."/>
            <person name="Ismail N."/>
            <person name="Moodley P."/>
            <person name="Mlisana K."/>
            <person name="Allana S."/>
            <person name="Campbell A."/>
            <person name="Mthiyane T."/>
            <person name="Morris N."/>
            <person name="Mpangase P."/>
            <person name="van der Meulen H."/>
            <person name="Omar S.V."/>
            <person name="Brown T.S."/>
            <person name="Narechania A."/>
            <person name="Shaskina E."/>
            <person name="Kapwata T."/>
            <person name="Kreiswirth B."/>
            <person name="Gandhi N.R."/>
        </authorList>
    </citation>
    <scope>NUCLEOTIDE SEQUENCE [LARGE SCALE GENOMIC DNA]</scope>
    <source>
        <strain evidence="19 30">32301_S10</strain>
    </source>
</reference>
<evidence type="ECO:0000313" key="25">
    <source>
        <dbReference type="Proteomes" id="UP000048289"/>
    </source>
</evidence>
<dbReference type="EMBL" id="LWDQ01000001">
    <property type="protein sequence ID" value="OMH61677.1"/>
    <property type="molecule type" value="Genomic_DNA"/>
</dbReference>
<evidence type="ECO:0000313" key="27">
    <source>
        <dbReference type="Proteomes" id="UP000050139"/>
    </source>
</evidence>
<evidence type="ECO:0000313" key="11">
    <source>
        <dbReference type="EMBL" id="CLW46111.1"/>
    </source>
</evidence>
<dbReference type="PATRIC" id="fig|1773.206.peg.2471"/>
<protein>
    <recommendedName>
        <fullName evidence="7">Glutamate--cysteine ligase EgtA</fullName>
        <ecNumber evidence="7">6.3.2.2</ecNumber>
    </recommendedName>
    <alternativeName>
        <fullName evidence="7">Gamma-glutamylcysteine synthase</fullName>
        <shortName evidence="7">GCS</shortName>
        <shortName evidence="7">Gamma-ECS</shortName>
    </alternativeName>
</protein>
<reference evidence="11 27" key="2">
    <citation type="submission" date="2015-03" db="EMBL/GenBank/DDBJ databases">
        <authorList>
            <consortium name="Pathogen Informatics"/>
            <person name="Murphy D."/>
        </authorList>
    </citation>
    <scope>NUCLEOTIDE SEQUENCE [LARGE SCALE GENOMIC DNA]</scope>
    <source>
        <strain evidence="11 27">0268S</strain>
    </source>
</reference>
<name>A0A045I6L1_MYCTX</name>
<keyword evidence="2 7" id="KW-0547">Nucleotide-binding</keyword>
<dbReference type="EC" id="6.3.2.2" evidence="7"/>
<dbReference type="GO" id="GO:0005524">
    <property type="term" value="F:ATP binding"/>
    <property type="evidence" value="ECO:0007669"/>
    <property type="project" value="UniProtKB-UniRule"/>
</dbReference>
<dbReference type="RefSeq" id="WP_003419809.1">
    <property type="nucleotide sequence ID" value="NZ_AP017901.1"/>
</dbReference>
<dbReference type="Proteomes" id="UP000044938">
    <property type="component" value="Unassembled WGS sequence"/>
</dbReference>
<evidence type="ECO:0000256" key="4">
    <source>
        <dbReference type="ARBA" id="ARBA00037882"/>
    </source>
</evidence>
<evidence type="ECO:0000313" key="18">
    <source>
        <dbReference type="EMBL" id="OMH61677.1"/>
    </source>
</evidence>
<dbReference type="Proteomes" id="UP000671119">
    <property type="component" value="Unassembled WGS sequence"/>
</dbReference>
<evidence type="ECO:0000256" key="3">
    <source>
        <dbReference type="ARBA" id="ARBA00022840"/>
    </source>
</evidence>
<dbReference type="PIRSF" id="PIRSF017901">
    <property type="entry name" value="GCL"/>
    <property type="match status" value="1"/>
</dbReference>
<accession>A0A045I6L1</accession>
<dbReference type="Pfam" id="PF04107">
    <property type="entry name" value="GCS2"/>
    <property type="match status" value="1"/>
</dbReference>
<evidence type="ECO:0000256" key="6">
    <source>
        <dbReference type="ARBA" id="ARBA00060801"/>
    </source>
</evidence>
<comment type="catalytic activity">
    <reaction evidence="5 7 8">
        <text>L-cysteine + L-glutamate + ATP = gamma-L-glutamyl-L-cysteine + ADP + phosphate + H(+)</text>
        <dbReference type="Rhea" id="RHEA:13285"/>
        <dbReference type="ChEBI" id="CHEBI:15378"/>
        <dbReference type="ChEBI" id="CHEBI:29985"/>
        <dbReference type="ChEBI" id="CHEBI:30616"/>
        <dbReference type="ChEBI" id="CHEBI:35235"/>
        <dbReference type="ChEBI" id="CHEBI:43474"/>
        <dbReference type="ChEBI" id="CHEBI:58173"/>
        <dbReference type="ChEBI" id="CHEBI:456216"/>
        <dbReference type="EC" id="6.3.2.2"/>
    </reaction>
</comment>
<reference evidence="13" key="3">
    <citation type="submission" date="2015-03" db="EMBL/GenBank/DDBJ databases">
        <authorList>
            <person name="Murphy D."/>
        </authorList>
    </citation>
    <scope>NUCLEOTIDE SEQUENCE [LARGE SCALE GENOMIC DNA]</scope>
    <source>
        <strain evidence="13">K00500041</strain>
    </source>
</reference>
<evidence type="ECO:0000256" key="1">
    <source>
        <dbReference type="ARBA" id="ARBA00022598"/>
    </source>
</evidence>
<dbReference type="InterPro" id="IPR017809">
    <property type="entry name" value="EgtA_Actinobacteria"/>
</dbReference>
<dbReference type="NCBIfam" id="TIGR03444">
    <property type="entry name" value="EgtA_Cys_ligase"/>
    <property type="match status" value="1"/>
</dbReference>
<dbReference type="GO" id="GO:0004357">
    <property type="term" value="F:glutamate-cysteine ligase activity"/>
    <property type="evidence" value="ECO:0007669"/>
    <property type="project" value="UniProtKB-UniRule"/>
</dbReference>
<proteinExistence type="inferred from homology"/>
<evidence type="ECO:0000313" key="31">
    <source>
        <dbReference type="Proteomes" id="UP000300237"/>
    </source>
</evidence>
<reference evidence="18 29" key="6">
    <citation type="submission" date="2017-02" db="EMBL/GenBank/DDBJ databases">
        <title>Protein polymorphisms may explain contrasting epidemiological fitness of two variants of a multidrug-resistant Mycobacterium tuberculosis strain.</title>
        <authorList>
            <person name="Bigi M.M."/>
            <person name="Lopez B."/>
            <person name="Blanco F.C."/>
            <person name="Sasiain M.C."/>
            <person name="De La Barrera S."/>
            <person name="Ritacco V."/>
            <person name="Bigi F."/>
            <person name="Soria M.A."/>
        </authorList>
    </citation>
    <scope>NUCLEOTIDE SEQUENCE [LARGE SCALE GENOMIC DNA]</scope>
    <source>
        <strain evidence="18 29">6548</strain>
    </source>
</reference>
<dbReference type="Proteomes" id="UP000048289">
    <property type="component" value="Unassembled WGS sequence"/>
</dbReference>
<dbReference type="EMBL" id="CNFT01000147">
    <property type="protein sequence ID" value="CKR21307.1"/>
    <property type="molecule type" value="Genomic_DNA"/>
</dbReference>
<dbReference type="PANTHER" id="PTHR34378">
    <property type="entry name" value="GLUTAMATE--CYSTEINE LIGASE, CHLOROPLASTIC"/>
    <property type="match status" value="1"/>
</dbReference>
<evidence type="ECO:0000313" key="26">
    <source>
        <dbReference type="Proteomes" id="UP000048600"/>
    </source>
</evidence>
<gene>
    <name evidence="12" type="primary">gshA</name>
    <name evidence="7 17" type="synonym">egtA</name>
    <name evidence="18" type="ORF">A4S10_03872</name>
    <name evidence="20" type="ORF">DKC2_3937</name>
    <name evidence="19" type="ORF">DSJ38_05430</name>
    <name evidence="12" type="ORF">ERS007661_00703</name>
    <name evidence="14" type="ORF">ERS007679_02668</name>
    <name evidence="9" type="ORF">ERS007681_02680</name>
    <name evidence="13" type="ORF">ERS007703_00257</name>
    <name evidence="15" type="ORF">ERS007720_02118</name>
    <name evidence="16" type="ORF">ERS007741_03946</name>
    <name evidence="10" type="ORF">ERS027659_00929</name>
    <name evidence="11" type="ORF">ERS094118_02614</name>
    <name evidence="17" type="ORF">J8J21_03250</name>
</gene>